<dbReference type="Proteomes" id="UP001061302">
    <property type="component" value="Chromosome"/>
</dbReference>
<dbReference type="EMBL" id="CP106753">
    <property type="protein sequence ID" value="UXY15218.1"/>
    <property type="molecule type" value="Genomic_DNA"/>
</dbReference>
<sequence length="425" mass="45153">MSSAEARIYLHADGVRWRDAGAGADEALDLPAGLRLPAPAAVDALPALLAPIWQGLRARRVRVLLAANLLQWFSLPWSRALLDAHGAQVQCRLRLLDLLGEARAAAALCRVAPIAFGQPAGAACLDRALFDLLADGAARHGKQLQGVRVLAVDAWRRVRGQVSEARYGCAVVEPGALTLFVAEGGSLRQVFAQAWHDDWAEALSLLWHRVQVRGLPAMPLHVLPLVHSGPLPPLPGQPLRWPGTASLLDGPAGTGWPEFAAAKRGALPGRVLLGAGALAVLAAGFGLWQAQTEAAAAQAALAAAAPRAAVPGPQLTELQRTQLRQQVAAVNRLVAQLNLPYPALMAALTPAPDSRVALRDIQIRQSGAGAQIRIAASGRDTEAMTAYYARLLAHPRLRQVQLSKHALVTDAATPQFEFELEALWQ</sequence>
<evidence type="ECO:0008006" key="3">
    <source>
        <dbReference type="Google" id="ProtNLM"/>
    </source>
</evidence>
<name>A0ABY6DNG7_9NEIS</name>
<reference evidence="1" key="1">
    <citation type="submission" date="2022-10" db="EMBL/GenBank/DDBJ databases">
        <title>Chitiniphilus purpureus sp. nov., a novel chitin-degrading bacterium isolated from crawfish pond sediment.</title>
        <authorList>
            <person name="Li K."/>
        </authorList>
    </citation>
    <scope>NUCLEOTIDE SEQUENCE</scope>
    <source>
        <strain evidence="1">CD1</strain>
    </source>
</reference>
<keyword evidence="2" id="KW-1185">Reference proteome</keyword>
<accession>A0ABY6DNG7</accession>
<evidence type="ECO:0000313" key="1">
    <source>
        <dbReference type="EMBL" id="UXY15218.1"/>
    </source>
</evidence>
<organism evidence="1 2">
    <name type="scientific">Chitiniphilus purpureus</name>
    <dbReference type="NCBI Taxonomy" id="2981137"/>
    <lineage>
        <taxon>Bacteria</taxon>
        <taxon>Pseudomonadati</taxon>
        <taxon>Pseudomonadota</taxon>
        <taxon>Betaproteobacteria</taxon>
        <taxon>Neisseriales</taxon>
        <taxon>Chitinibacteraceae</taxon>
        <taxon>Chitiniphilus</taxon>
    </lineage>
</organism>
<proteinExistence type="predicted"/>
<gene>
    <name evidence="1" type="ORF">N8I74_18195</name>
</gene>
<protein>
    <recommendedName>
        <fullName evidence="3">PilN domain-containing protein</fullName>
    </recommendedName>
</protein>
<evidence type="ECO:0000313" key="2">
    <source>
        <dbReference type="Proteomes" id="UP001061302"/>
    </source>
</evidence>
<dbReference type="RefSeq" id="WP_263124621.1">
    <property type="nucleotide sequence ID" value="NZ_CP106753.1"/>
</dbReference>